<keyword evidence="2" id="KW-1185">Reference proteome</keyword>
<dbReference type="EMBL" id="JBHSKF010000003">
    <property type="protein sequence ID" value="MFC5286936.1"/>
    <property type="molecule type" value="Genomic_DNA"/>
</dbReference>
<name>A0ABW0EL91_9PSEU</name>
<dbReference type="PANTHER" id="PTHR43657:SF1">
    <property type="entry name" value="ALTERED INHERITANCE OF MITOCHONDRIA PROTEIN 24, MITOCHONDRIAL"/>
    <property type="match status" value="1"/>
</dbReference>
<sequence>MQVRTRHTPTFAVARLVLAPGETVQADYDSMISTSYGVLIDSGRGRGRSRPAVFTAPAEGGWVDVAPQLPGDAHVLEFDGTSGWCVARGARLALPATLRADPGWARFHPLFGAEHGFLEHVSGVGVTVLACCGALDTVALEPGEAITVDPAHLLAYTDTTQVRLRAVDPAGPQSLRTGAGLLLDLAGPGRVLVQTRRPRPAAGA</sequence>
<dbReference type="InterPro" id="IPR036983">
    <property type="entry name" value="AIM24_sf"/>
</dbReference>
<protein>
    <submittedName>
        <fullName evidence="1">AIM24 family protein</fullName>
    </submittedName>
</protein>
<dbReference type="RefSeq" id="WP_378245389.1">
    <property type="nucleotide sequence ID" value="NZ_JBHSKF010000003.1"/>
</dbReference>
<evidence type="ECO:0000313" key="1">
    <source>
        <dbReference type="EMBL" id="MFC5286936.1"/>
    </source>
</evidence>
<dbReference type="InterPro" id="IPR002838">
    <property type="entry name" value="AIM24"/>
</dbReference>
<organism evidence="1 2">
    <name type="scientific">Actinokineospora guangxiensis</name>
    <dbReference type="NCBI Taxonomy" id="1490288"/>
    <lineage>
        <taxon>Bacteria</taxon>
        <taxon>Bacillati</taxon>
        <taxon>Actinomycetota</taxon>
        <taxon>Actinomycetes</taxon>
        <taxon>Pseudonocardiales</taxon>
        <taxon>Pseudonocardiaceae</taxon>
        <taxon>Actinokineospora</taxon>
    </lineage>
</organism>
<dbReference type="PANTHER" id="PTHR43657">
    <property type="entry name" value="TRYPTOPHAN RNA-BINDING ATTENUATOR PROTEIN-LIKE PROTEIN"/>
    <property type="match status" value="1"/>
</dbReference>
<dbReference type="InterPro" id="IPR016031">
    <property type="entry name" value="Trp_RNA-bd_attenuator-like_dom"/>
</dbReference>
<dbReference type="Pfam" id="PF01987">
    <property type="entry name" value="AIM24"/>
    <property type="match status" value="1"/>
</dbReference>
<reference evidence="2" key="1">
    <citation type="journal article" date="2019" name="Int. J. Syst. Evol. Microbiol.">
        <title>The Global Catalogue of Microorganisms (GCM) 10K type strain sequencing project: providing services to taxonomists for standard genome sequencing and annotation.</title>
        <authorList>
            <consortium name="The Broad Institute Genomics Platform"/>
            <consortium name="The Broad Institute Genome Sequencing Center for Infectious Disease"/>
            <person name="Wu L."/>
            <person name="Ma J."/>
        </authorList>
    </citation>
    <scope>NUCLEOTIDE SEQUENCE [LARGE SCALE GENOMIC DNA]</scope>
    <source>
        <strain evidence="2">CCUG 59778</strain>
    </source>
</reference>
<dbReference type="Proteomes" id="UP001596157">
    <property type="component" value="Unassembled WGS sequence"/>
</dbReference>
<accession>A0ABW0EL91</accession>
<evidence type="ECO:0000313" key="2">
    <source>
        <dbReference type="Proteomes" id="UP001596157"/>
    </source>
</evidence>
<dbReference type="SUPFAM" id="SSF51219">
    <property type="entry name" value="TRAP-like"/>
    <property type="match status" value="1"/>
</dbReference>
<dbReference type="Gene3D" id="3.60.160.10">
    <property type="entry name" value="Mitochondrial biogenesis AIM24"/>
    <property type="match status" value="1"/>
</dbReference>
<gene>
    <name evidence="1" type="ORF">ACFPM7_07720</name>
</gene>
<proteinExistence type="predicted"/>
<comment type="caution">
    <text evidence="1">The sequence shown here is derived from an EMBL/GenBank/DDBJ whole genome shotgun (WGS) entry which is preliminary data.</text>
</comment>